<dbReference type="SUPFAM" id="SSF74650">
    <property type="entry name" value="Galactose mutarotase-like"/>
    <property type="match status" value="1"/>
</dbReference>
<dbReference type="InterPro" id="IPR037481">
    <property type="entry name" value="LacX"/>
</dbReference>
<comment type="subunit">
    <text evidence="2">Monomer.</text>
</comment>
<gene>
    <name evidence="4" type="ORF">ACFSR8_08355</name>
</gene>
<dbReference type="InterPro" id="IPR011013">
    <property type="entry name" value="Gal_mutarotase_sf_dom"/>
</dbReference>
<evidence type="ECO:0000256" key="2">
    <source>
        <dbReference type="ARBA" id="ARBA00011245"/>
    </source>
</evidence>
<evidence type="ECO:0000313" key="5">
    <source>
        <dbReference type="Proteomes" id="UP001597476"/>
    </source>
</evidence>
<organism evidence="4 5">
    <name type="scientific">Hyunsoonleella rubra</name>
    <dbReference type="NCBI Taxonomy" id="1737062"/>
    <lineage>
        <taxon>Bacteria</taxon>
        <taxon>Pseudomonadati</taxon>
        <taxon>Bacteroidota</taxon>
        <taxon>Flavobacteriia</taxon>
        <taxon>Flavobacteriales</taxon>
        <taxon>Flavobacteriaceae</taxon>
    </lineage>
</organism>
<protein>
    <submittedName>
        <fullName evidence="4">Aldose 1-epimerase family protein</fullName>
    </submittedName>
</protein>
<proteinExistence type="predicted"/>
<keyword evidence="3" id="KW-0106">Calcium</keyword>
<dbReference type="Gene3D" id="2.70.98.10">
    <property type="match status" value="1"/>
</dbReference>
<keyword evidence="5" id="KW-1185">Reference proteome</keyword>
<reference evidence="5" key="1">
    <citation type="journal article" date="2019" name="Int. J. Syst. Evol. Microbiol.">
        <title>The Global Catalogue of Microorganisms (GCM) 10K type strain sequencing project: providing services to taxonomists for standard genome sequencing and annotation.</title>
        <authorList>
            <consortium name="The Broad Institute Genomics Platform"/>
            <consortium name="The Broad Institute Genome Sequencing Center for Infectious Disease"/>
            <person name="Wu L."/>
            <person name="Ma J."/>
        </authorList>
    </citation>
    <scope>NUCLEOTIDE SEQUENCE [LARGE SCALE GENOMIC DNA]</scope>
    <source>
        <strain evidence="5">KCTC 42398</strain>
    </source>
</reference>
<name>A0ABW5TBL4_9FLAO</name>
<dbReference type="EMBL" id="JBHULY010000016">
    <property type="protein sequence ID" value="MFD2726224.1"/>
    <property type="molecule type" value="Genomic_DNA"/>
</dbReference>
<dbReference type="InterPro" id="IPR008183">
    <property type="entry name" value="Aldose_1/G6P_1-epimerase"/>
</dbReference>
<dbReference type="Pfam" id="PF01263">
    <property type="entry name" value="Aldose_epim"/>
    <property type="match status" value="1"/>
</dbReference>
<dbReference type="CDD" id="cd09024">
    <property type="entry name" value="Aldose_epim_lacX"/>
    <property type="match status" value="1"/>
</dbReference>
<evidence type="ECO:0000256" key="3">
    <source>
        <dbReference type="ARBA" id="ARBA00022837"/>
    </source>
</evidence>
<comment type="cofactor">
    <cofactor evidence="1">
        <name>Ca(2+)</name>
        <dbReference type="ChEBI" id="CHEBI:29108"/>
    </cofactor>
</comment>
<evidence type="ECO:0000256" key="1">
    <source>
        <dbReference type="ARBA" id="ARBA00001913"/>
    </source>
</evidence>
<dbReference type="RefSeq" id="WP_380290954.1">
    <property type="nucleotide sequence ID" value="NZ_JBHULY010000016.1"/>
</dbReference>
<comment type="caution">
    <text evidence="4">The sequence shown here is derived from an EMBL/GenBank/DDBJ whole genome shotgun (WGS) entry which is preliminary data.</text>
</comment>
<evidence type="ECO:0000313" key="4">
    <source>
        <dbReference type="EMBL" id="MFD2726224.1"/>
    </source>
</evidence>
<accession>A0ABW5TBL4</accession>
<sequence>MHTLKNDLLTIAVKECGAELCDISSAKHSTKFMWNADPAVWGSYAPNLFPIVGRLKDNTYLFEGKTYQLPRHGFFRHSEAVKLLEQTENSLTFGLTYNDDTLKVYPFKFEFQITFTLKDNTVKLLHTIKNLDDKPLYFSLGGHPAFKCLVFQNEDYEDYYLEFEHSETSKIHLLNSAGLFSSETRPMLENTKKLPLTHNLFNDDALIFKDLKSKKVALKSQNQGEILSVSYHDFDYLGIWAKPNGDYVCIEPWLGIADSENTDQNFTTKEGILQLNADDTFGATYHIEINEALLV</sequence>
<dbReference type="Proteomes" id="UP001597476">
    <property type="component" value="Unassembled WGS sequence"/>
</dbReference>
<dbReference type="InterPro" id="IPR014718">
    <property type="entry name" value="GH-type_carb-bd"/>
</dbReference>